<gene>
    <name evidence="1" type="ORF">JFN91_14090</name>
</gene>
<organism evidence="1 2">
    <name type="scientific">Geomonas anaerohicana</name>
    <dbReference type="NCBI Taxonomy" id="2798583"/>
    <lineage>
        <taxon>Bacteria</taxon>
        <taxon>Pseudomonadati</taxon>
        <taxon>Thermodesulfobacteriota</taxon>
        <taxon>Desulfuromonadia</taxon>
        <taxon>Geobacterales</taxon>
        <taxon>Geobacteraceae</taxon>
        <taxon>Geomonas</taxon>
    </lineage>
</organism>
<keyword evidence="2" id="KW-1185">Reference proteome</keyword>
<dbReference type="EMBL" id="JAEMHL010000007">
    <property type="protein sequence ID" value="MBJ6751345.1"/>
    <property type="molecule type" value="Genomic_DNA"/>
</dbReference>
<dbReference type="SUPFAM" id="SSF52467">
    <property type="entry name" value="DHS-like NAD/FAD-binding domain"/>
    <property type="match status" value="1"/>
</dbReference>
<dbReference type="Pfam" id="PF13289">
    <property type="entry name" value="SIR2_2"/>
    <property type="match status" value="1"/>
</dbReference>
<comment type="caution">
    <text evidence="1">The sequence shown here is derived from an EMBL/GenBank/DDBJ whole genome shotgun (WGS) entry which is preliminary data.</text>
</comment>
<dbReference type="RefSeq" id="WP_199389822.1">
    <property type="nucleotide sequence ID" value="NZ_JAEMHL010000007.1"/>
</dbReference>
<dbReference type="Proteomes" id="UP000614714">
    <property type="component" value="Unassembled WGS sequence"/>
</dbReference>
<sequence>MIDPIHSLSFSIHSNKGVYAVLLGSGISRSAKIPTGWEVTLDLVRKLAAISGEPCDPSPAEWYRAKFNRDPDYSVLLATLAKTPSERQQLLRGYWEPTDLEREEGAKLPTAAHQAIASLVEQGFIRIIITTNFDRLMEAALADVGITPTVLSIPDQVHGTLPLIHTRCCVFKVHGDYLDTRILNTPEELASYPPEFDALLDRIFDEFGLIVCGWSADWDEALRRAIFRTPCRRFATYWAAHGEPSSTAQQLIAHRNANVINIDGSDSFFQALQQQVQSLEEFSRPHPLSIEAAVTSLKRYLSEPRFRIQLDDLVSCEIDRIIAATSGPKFSVTNPVPDLTNSTARARTYEAVSSTMVAMATIGGRWVEEQHYTVWQRALERLVLAIPREVNGTTYIMWAGLQRYPATLLLYTLGIASLEAGCLQFLGKLFSTQIHLEYQEPVAVVTMLPPCCMFEDSHVARQLEGMERRHAPMNDWIHNFLRPQFKQTFPSDKRFTLLFDKLEILMAMSCAYHSSNSGSSYWAPPGAFGYRHSSRDAVLKEIQESIEKKGEQSPYISSGIFGTSVETCNDSLKAFKSFIAQIRWY</sequence>
<accession>A0ABS0YGB9</accession>
<dbReference type="InterPro" id="IPR029035">
    <property type="entry name" value="DHS-like_NAD/FAD-binding_dom"/>
</dbReference>
<name>A0ABS0YGB9_9BACT</name>
<evidence type="ECO:0000313" key="2">
    <source>
        <dbReference type="Proteomes" id="UP000614714"/>
    </source>
</evidence>
<evidence type="ECO:0000313" key="1">
    <source>
        <dbReference type="EMBL" id="MBJ6751345.1"/>
    </source>
</evidence>
<protein>
    <submittedName>
        <fullName evidence="1">SIR2 family protein</fullName>
    </submittedName>
</protein>
<dbReference type="Gene3D" id="3.40.50.1220">
    <property type="entry name" value="TPP-binding domain"/>
    <property type="match status" value="1"/>
</dbReference>
<proteinExistence type="predicted"/>
<reference evidence="1 2" key="1">
    <citation type="submission" date="2020-12" db="EMBL/GenBank/DDBJ databases">
        <title>Geomonas sp. Red421, isolated from paddy soil.</title>
        <authorList>
            <person name="Xu Z."/>
            <person name="Zhang Z."/>
            <person name="Masuda Y."/>
            <person name="Itoh H."/>
            <person name="Senoo K."/>
        </authorList>
    </citation>
    <scope>NUCLEOTIDE SEQUENCE [LARGE SCALE GENOMIC DNA]</scope>
    <source>
        <strain evidence="1 2">Red421</strain>
    </source>
</reference>